<keyword evidence="3" id="KW-0862">Zinc</keyword>
<dbReference type="InterPro" id="IPR010158">
    <property type="entry name" value="Amidase_Cbmase"/>
</dbReference>
<dbReference type="NCBIfam" id="NF006771">
    <property type="entry name" value="PRK09290.1-5"/>
    <property type="match status" value="1"/>
</dbReference>
<dbReference type="EMBL" id="FOES01000020">
    <property type="protein sequence ID" value="SEQ63520.1"/>
    <property type="molecule type" value="Genomic_DNA"/>
</dbReference>
<evidence type="ECO:0000256" key="3">
    <source>
        <dbReference type="PIRSR" id="PIRSR001235-1"/>
    </source>
</evidence>
<dbReference type="PANTHER" id="PTHR32494:SF5">
    <property type="entry name" value="ALLANTOATE AMIDOHYDROLASE"/>
    <property type="match status" value="1"/>
</dbReference>
<dbReference type="GO" id="GO:0016813">
    <property type="term" value="F:hydrolase activity, acting on carbon-nitrogen (but not peptide) bonds, in linear amidines"/>
    <property type="evidence" value="ECO:0007669"/>
    <property type="project" value="InterPro"/>
</dbReference>
<dbReference type="RefSeq" id="WP_091773831.1">
    <property type="nucleotide sequence ID" value="NZ_FOES01000020.1"/>
</dbReference>
<accession>A0A1H9HMH6</accession>
<dbReference type="PANTHER" id="PTHR32494">
    <property type="entry name" value="ALLANTOATE DEIMINASE-RELATED"/>
    <property type="match status" value="1"/>
</dbReference>
<keyword evidence="3" id="KW-0479">Metal-binding</keyword>
<dbReference type="AlphaFoldDB" id="A0A1H9HMH6"/>
<feature type="binding site" evidence="4">
    <location>
        <position position="277"/>
    </location>
    <ligand>
        <name>allantoate</name>
        <dbReference type="ChEBI" id="CHEBI:17536"/>
    </ligand>
</feature>
<feature type="binding site" evidence="4">
    <location>
        <position position="213"/>
    </location>
    <ligand>
        <name>allantoate</name>
        <dbReference type="ChEBI" id="CHEBI:17536"/>
    </ligand>
</feature>
<keyword evidence="7" id="KW-1185">Reference proteome</keyword>
<comment type="similarity">
    <text evidence="1">Belongs to the peptidase M20 family.</text>
</comment>
<dbReference type="NCBIfam" id="TIGR01879">
    <property type="entry name" value="hydantase"/>
    <property type="match status" value="1"/>
</dbReference>
<feature type="binding site" evidence="3">
    <location>
        <position position="124"/>
    </location>
    <ligand>
        <name>Zn(2+)</name>
        <dbReference type="ChEBI" id="CHEBI:29105"/>
        <label>2</label>
    </ligand>
</feature>
<feature type="binding site" evidence="3">
    <location>
        <position position="188"/>
    </location>
    <ligand>
        <name>Zn(2+)</name>
        <dbReference type="ChEBI" id="CHEBI:29105"/>
        <label>1</label>
    </ligand>
</feature>
<evidence type="ECO:0000256" key="4">
    <source>
        <dbReference type="PIRSR" id="PIRSR001235-2"/>
    </source>
</evidence>
<gene>
    <name evidence="6" type="ORF">SAMN05216362_1208</name>
</gene>
<feature type="binding site" evidence="4">
    <location>
        <position position="290"/>
    </location>
    <ligand>
        <name>allantoate</name>
        <dbReference type="ChEBI" id="CHEBI:17536"/>
    </ligand>
</feature>
<dbReference type="SUPFAM" id="SSF55031">
    <property type="entry name" value="Bacterial exopeptidase dimerisation domain"/>
    <property type="match status" value="1"/>
</dbReference>
<proteinExistence type="inferred from homology"/>
<dbReference type="Gene3D" id="3.40.630.10">
    <property type="entry name" value="Zn peptidases"/>
    <property type="match status" value="1"/>
</dbReference>
<protein>
    <submittedName>
        <fullName evidence="6">N-carbamoyl-L-amino-acid hydrolase</fullName>
    </submittedName>
</protein>
<comment type="cofactor">
    <cofactor evidence="3">
        <name>Zn(2+)</name>
        <dbReference type="ChEBI" id="CHEBI:29105"/>
    </cofactor>
    <text evidence="3">Binds 2 Zn(2+) ions per subunit.</text>
</comment>
<evidence type="ECO:0000256" key="2">
    <source>
        <dbReference type="ARBA" id="ARBA00022801"/>
    </source>
</evidence>
<feature type="binding site" evidence="3">
    <location>
        <position position="78"/>
    </location>
    <ligand>
        <name>Zn(2+)</name>
        <dbReference type="ChEBI" id="CHEBI:29105"/>
        <label>1</label>
    </ligand>
</feature>
<dbReference type="InterPro" id="IPR002933">
    <property type="entry name" value="Peptidase_M20"/>
</dbReference>
<dbReference type="Proteomes" id="UP000199427">
    <property type="component" value="Unassembled WGS sequence"/>
</dbReference>
<evidence type="ECO:0000259" key="5">
    <source>
        <dbReference type="Pfam" id="PF07687"/>
    </source>
</evidence>
<dbReference type="OrthoDB" id="9808195at2"/>
<sequence>MNKWVEDFLQKLNLVDDMDQPEGFSRLGYSDLETESIDVFKAEAERLGLTVREDQAGNVMARWEGTDEHLPIVSSGSHVDTVNNGGGYDGVAGVLCALGAVKYLKDEGFTPKHPVEVIVFRSEESARFGISTIGSKSMTGLLDLDIGSVKDAEGTTIQEAVESCGYEWNKIKQAERAKSELKSFLELHIEQGTHIEDHQKDFGVVRGIATPIRLLIKAIGQAGHTGTTPMHKRKDAFVAIAPLVSFVNEYTTKLNEEQDTPVVATVSTASVNPNAMNVIPGEVELGIDIRSVDNSLKERVKTVIQEKCTELGQRFGVEIEVEELVNNDSVLLDESLQEKLVSMGHTLGYEPHLMDSGAGHDVMNMATRWPSGLIFIPCQDGLSHHPAEHATIDDLVKGVHLISQYYKQEAGE</sequence>
<evidence type="ECO:0000313" key="7">
    <source>
        <dbReference type="Proteomes" id="UP000199427"/>
    </source>
</evidence>
<dbReference type="InterPro" id="IPR036264">
    <property type="entry name" value="Bact_exopeptidase_dim_dom"/>
</dbReference>
<dbReference type="STRING" id="571933.SAMN05216362_1208"/>
<dbReference type="Gene3D" id="3.30.70.360">
    <property type="match status" value="1"/>
</dbReference>
<dbReference type="Pfam" id="PF01546">
    <property type="entry name" value="Peptidase_M20"/>
    <property type="match status" value="1"/>
</dbReference>
<name>A0A1H9HMH6_9BACI</name>
<reference evidence="6 7" key="1">
    <citation type="submission" date="2016-10" db="EMBL/GenBank/DDBJ databases">
        <authorList>
            <person name="de Groot N.N."/>
        </authorList>
    </citation>
    <scope>NUCLEOTIDE SEQUENCE [LARGE SCALE GENOMIC DNA]</scope>
    <source>
        <strain evidence="6 7">DSM 21633</strain>
    </source>
</reference>
<evidence type="ECO:0000313" key="6">
    <source>
        <dbReference type="EMBL" id="SEQ63520.1"/>
    </source>
</evidence>
<feature type="binding site" evidence="3">
    <location>
        <position position="89"/>
    </location>
    <ligand>
        <name>Zn(2+)</name>
        <dbReference type="ChEBI" id="CHEBI:29105"/>
        <label>2</label>
    </ligand>
</feature>
<dbReference type="InterPro" id="IPR011650">
    <property type="entry name" value="Peptidase_M20_dimer"/>
</dbReference>
<feature type="domain" description="Peptidase M20 dimerisation" evidence="5">
    <location>
        <begin position="216"/>
        <end position="311"/>
    </location>
</feature>
<dbReference type="Pfam" id="PF07687">
    <property type="entry name" value="M20_dimer"/>
    <property type="match status" value="1"/>
</dbReference>
<evidence type="ECO:0000256" key="1">
    <source>
        <dbReference type="ARBA" id="ARBA00006153"/>
    </source>
</evidence>
<dbReference type="CDD" id="cd03884">
    <property type="entry name" value="M20_bAS"/>
    <property type="match status" value="1"/>
</dbReference>
<feature type="binding site" evidence="3">
    <location>
        <position position="384"/>
    </location>
    <ligand>
        <name>Zn(2+)</name>
        <dbReference type="ChEBI" id="CHEBI:29105"/>
        <label>2</label>
    </ligand>
</feature>
<feature type="binding site" evidence="3">
    <location>
        <position position="89"/>
    </location>
    <ligand>
        <name>Zn(2+)</name>
        <dbReference type="ChEBI" id="CHEBI:29105"/>
        <label>1</label>
    </ligand>
</feature>
<keyword evidence="2 6" id="KW-0378">Hydrolase</keyword>
<dbReference type="PIRSF" id="PIRSF001235">
    <property type="entry name" value="Amidase_carbamoylase"/>
    <property type="match status" value="1"/>
</dbReference>
<dbReference type="SUPFAM" id="SSF53187">
    <property type="entry name" value="Zn-dependent exopeptidases"/>
    <property type="match status" value="1"/>
</dbReference>
<dbReference type="GO" id="GO:0046872">
    <property type="term" value="F:metal ion binding"/>
    <property type="evidence" value="ECO:0007669"/>
    <property type="project" value="UniProtKB-KW"/>
</dbReference>
<organism evidence="6 7">
    <name type="scientific">Piscibacillus halophilus</name>
    <dbReference type="NCBI Taxonomy" id="571933"/>
    <lineage>
        <taxon>Bacteria</taxon>
        <taxon>Bacillati</taxon>
        <taxon>Bacillota</taxon>
        <taxon>Bacilli</taxon>
        <taxon>Bacillales</taxon>
        <taxon>Bacillaceae</taxon>
        <taxon>Piscibacillus</taxon>
    </lineage>
</organism>